<dbReference type="SUPFAM" id="SSF48371">
    <property type="entry name" value="ARM repeat"/>
    <property type="match status" value="1"/>
</dbReference>
<evidence type="ECO:0000313" key="2">
    <source>
        <dbReference type="EMBL" id="MBY06712.1"/>
    </source>
</evidence>
<proteinExistence type="predicted"/>
<feature type="compositionally biased region" description="Low complexity" evidence="1">
    <location>
        <begin position="791"/>
        <end position="807"/>
    </location>
</feature>
<dbReference type="InterPro" id="IPR016024">
    <property type="entry name" value="ARM-type_fold"/>
</dbReference>
<dbReference type="PANTHER" id="PTHR34105:SF1">
    <property type="entry name" value="PROLINE-, GLUTAMIC ACID- AND LEUCINE-RICH PROTEIN 1"/>
    <property type="match status" value="1"/>
</dbReference>
<feature type="compositionally biased region" description="Basic and acidic residues" evidence="1">
    <location>
        <begin position="695"/>
        <end position="708"/>
    </location>
</feature>
<feature type="compositionally biased region" description="Acidic residues" evidence="1">
    <location>
        <begin position="633"/>
        <end position="658"/>
    </location>
</feature>
<feature type="region of interest" description="Disordered" evidence="1">
    <location>
        <begin position="690"/>
        <end position="831"/>
    </location>
</feature>
<feature type="compositionally biased region" description="Low complexity" evidence="1">
    <location>
        <begin position="764"/>
        <end position="774"/>
    </location>
</feature>
<organism evidence="2">
    <name type="scientific">Ornithodoros turicata</name>
    <dbReference type="NCBI Taxonomy" id="34597"/>
    <lineage>
        <taxon>Eukaryota</taxon>
        <taxon>Metazoa</taxon>
        <taxon>Ecdysozoa</taxon>
        <taxon>Arthropoda</taxon>
        <taxon>Chelicerata</taxon>
        <taxon>Arachnida</taxon>
        <taxon>Acari</taxon>
        <taxon>Parasitiformes</taxon>
        <taxon>Ixodida</taxon>
        <taxon>Ixodoidea</taxon>
        <taxon>Argasidae</taxon>
        <taxon>Ornithodorinae</taxon>
        <taxon>Ornithodoros</taxon>
    </lineage>
</organism>
<evidence type="ECO:0000256" key="1">
    <source>
        <dbReference type="SAM" id="MobiDB-lite"/>
    </source>
</evidence>
<feature type="region of interest" description="Disordered" evidence="1">
    <location>
        <begin position="632"/>
        <end position="670"/>
    </location>
</feature>
<dbReference type="GO" id="GO:0005634">
    <property type="term" value="C:nucleus"/>
    <property type="evidence" value="ECO:0007669"/>
    <property type="project" value="TreeGrafter"/>
</dbReference>
<feature type="compositionally biased region" description="Acidic residues" evidence="1">
    <location>
        <begin position="750"/>
        <end position="763"/>
    </location>
</feature>
<accession>A0A2R5LB42</accession>
<feature type="compositionally biased region" description="Acidic residues" evidence="1">
    <location>
        <begin position="709"/>
        <end position="736"/>
    </location>
</feature>
<name>A0A2R5LB42_9ACAR</name>
<dbReference type="GO" id="GO:0006364">
    <property type="term" value="P:rRNA processing"/>
    <property type="evidence" value="ECO:0007669"/>
    <property type="project" value="TreeGrafter"/>
</dbReference>
<reference evidence="2" key="1">
    <citation type="submission" date="2018-03" db="EMBL/GenBank/DDBJ databases">
        <title>The relapsing fever spirochete Borrelia turicatae persists in the highly oxidative environment of its soft-bodied tick vector.</title>
        <authorList>
            <person name="Bourret T.J."/>
            <person name="Boyle W.K."/>
            <person name="Valenzuela J.G."/>
            <person name="Oliveira F."/>
            <person name="Lopez J.E."/>
        </authorList>
    </citation>
    <scope>NUCLEOTIDE SEQUENCE</scope>
    <source>
        <strain evidence="2">Kansas strain/isolate</strain>
        <tissue evidence="2">Salivary glands</tissue>
    </source>
</reference>
<dbReference type="PANTHER" id="PTHR34105">
    <property type="entry name" value="PROLINE-, GLUTAMIC ACID- AND LEUCINE-RICH PROTEIN 1"/>
    <property type="match status" value="1"/>
</dbReference>
<dbReference type="EMBL" id="GGLE01002586">
    <property type="protein sequence ID" value="MBY06712.1"/>
    <property type="molecule type" value="Transcribed_RNA"/>
</dbReference>
<dbReference type="AlphaFoldDB" id="A0A2R5LB42"/>
<feature type="region of interest" description="Disordered" evidence="1">
    <location>
        <begin position="847"/>
        <end position="906"/>
    </location>
</feature>
<feature type="compositionally biased region" description="Basic and acidic residues" evidence="1">
    <location>
        <begin position="863"/>
        <end position="879"/>
    </location>
</feature>
<protein>
    <submittedName>
        <fullName evidence="2">Putative proline glutamate and leucine rich protein 1</fullName>
    </submittedName>
</protein>
<sequence>MFTVIDKVFGDRHSPQDKAHFLEVSHHNSAYFGQSDPTPKVVAAKVNALLRAHSTSNDALLLLDCFLDVLPHNIVKGDVVAWIRSVTRLISCKKADPGQHIAWNVLLKLLQRVAKYTELSKDVPDVVSGILQKILEDLSPEAREPREGALKCLHTCMKHFGVLLGSQQGVLEKLLCRHLVGWNSSAVQELVCQCLAYLPWCCRGGVHKQTEMWAAQMRRLVATVNVCLDSLFEDLHVARSNVSADAALTLENSTSFGPHSTVFLNWRRVQNSSHAISLMFSTSVSHTVPVPSEEILRVVSRMLSVSPSMMYSQPTAHEKMIASIMPSLQCSALELLKQLILSCRQTLARETESITEMVLQVILRSTSQSCIDIRRLRKMAYSALGLWLQVSKSGSSLEGRVDKLISVLLKDIQIVTGSIELSRKGSNTVPNSPFITEDGNHVDILEDLCEQALHVLRQIVCTHGTRLKSDLLQEVQRNVVVLLLKIQQRRYNLPQPYGSPRCRSALYATLLSLMVNFNTSVPPPLHCCIRIFSAGLHDTSFEVAELCTHALACGTLIAHPLTSSLSRHALSGKALRCIRTTRDVASQTAADLADTTCAATQTTAPTFTAQEAKHHRPRHAKRHPFSTFRDEVYSDGEECEEEEEEYDEDELYHEEVEEEQHHNGLRTHNGGVAIAERSMYFKERLPLKRSMNRSPVREEYSSKRLHSEDVDEEESLDDESLGSMDEEEEVESESGAEDVSTAADVSAEMEFIDLDNEAEEAADEAAALSSELGSTQEAAVAAEPGESNAQLETEPVPEPELVTNTVEASLEDLGETALKQETGEGVPSDMSDELCTKADEVQEVKAELEGTENHVDSTSAAKCADKKGEEVIEEGKGDEGEAADANVEKVPVSDPQKSSQVKDGCGPDVAEMLLDFVDCSPDD</sequence>